<evidence type="ECO:0000313" key="1">
    <source>
        <dbReference type="EMBL" id="KEZ21504.1"/>
    </source>
</evidence>
<dbReference type="EMBL" id="JGVR01000001">
    <property type="protein sequence ID" value="KEZ21504.1"/>
    <property type="molecule type" value="Genomic_DNA"/>
</dbReference>
<sequence>MRLLRKTRSRIREHTHEQLRERLLDWIIEAGQELHEECPFRKDRHHAPHGYQGRRESVVDGIPLTLSLRVHWSESGRHDGALFLSRKAGVDIEEQRLIRMRTALDKKLPKLTECTVLGDTTFLILEWSDIALSNHVVIGRALEAALAGRSDCPDYVFLADTATEQWHFFQPVIAGNSRSTWSTLRSTGGWRPVWRDDRA</sequence>
<organism evidence="1 2">
    <name type="scientific">Sphingobium yanoikuyae</name>
    <name type="common">Sphingomonas yanoikuyae</name>
    <dbReference type="NCBI Taxonomy" id="13690"/>
    <lineage>
        <taxon>Bacteria</taxon>
        <taxon>Pseudomonadati</taxon>
        <taxon>Pseudomonadota</taxon>
        <taxon>Alphaproteobacteria</taxon>
        <taxon>Sphingomonadales</taxon>
        <taxon>Sphingomonadaceae</taxon>
        <taxon>Sphingobium</taxon>
    </lineage>
</organism>
<proteinExistence type="predicted"/>
<accession>A0A084EU62</accession>
<comment type="caution">
    <text evidence="1">The sequence shown here is derived from an EMBL/GenBank/DDBJ whole genome shotgun (WGS) entry which is preliminary data.</text>
</comment>
<reference evidence="1 2" key="1">
    <citation type="submission" date="2014-03" db="EMBL/GenBank/DDBJ databases">
        <title>Genome sequence of Sphingobium yanoikuyae B1.</title>
        <authorList>
            <person name="Gan H.M."/>
            <person name="Gan H.Y."/>
            <person name="Savka M.A."/>
        </authorList>
    </citation>
    <scope>NUCLEOTIDE SEQUENCE [LARGE SCALE GENOMIC DNA]</scope>
    <source>
        <strain evidence="1 2">B1</strain>
    </source>
</reference>
<dbReference type="PATRIC" id="fig|13690.10.peg.185"/>
<name>A0A084EU62_SPHYA</name>
<protein>
    <submittedName>
        <fullName evidence="1">Uncharacterized protein</fullName>
    </submittedName>
</protein>
<dbReference type="AlphaFoldDB" id="A0A084EU62"/>
<evidence type="ECO:0000313" key="2">
    <source>
        <dbReference type="Proteomes" id="UP000028534"/>
    </source>
</evidence>
<dbReference type="Proteomes" id="UP000028534">
    <property type="component" value="Unassembled WGS sequence"/>
</dbReference>
<gene>
    <name evidence="1" type="ORF">CP98_00182</name>
</gene>